<dbReference type="CDD" id="cd01894">
    <property type="entry name" value="EngA1"/>
    <property type="match status" value="1"/>
</dbReference>
<dbReference type="PANTHER" id="PTHR43834">
    <property type="entry name" value="GTPASE DER"/>
    <property type="match status" value="1"/>
</dbReference>
<organism evidence="2">
    <name type="scientific">marine sediment metagenome</name>
    <dbReference type="NCBI Taxonomy" id="412755"/>
    <lineage>
        <taxon>unclassified sequences</taxon>
        <taxon>metagenomes</taxon>
        <taxon>ecological metagenomes</taxon>
    </lineage>
</organism>
<proteinExistence type="predicted"/>
<protein>
    <recommendedName>
        <fullName evidence="1">G domain-containing protein</fullName>
    </recommendedName>
</protein>
<feature type="domain" description="G" evidence="1">
    <location>
        <begin position="10"/>
        <end position="124"/>
    </location>
</feature>
<dbReference type="PANTHER" id="PTHR43834:SF6">
    <property type="entry name" value="GTPASE DER"/>
    <property type="match status" value="1"/>
</dbReference>
<accession>A0A0F9HNR8</accession>
<dbReference type="InterPro" id="IPR006073">
    <property type="entry name" value="GTP-bd"/>
</dbReference>
<dbReference type="NCBIfam" id="TIGR00231">
    <property type="entry name" value="small_GTP"/>
    <property type="match status" value="1"/>
</dbReference>
<dbReference type="EMBL" id="LAZR01016350">
    <property type="protein sequence ID" value="KKM04892.1"/>
    <property type="molecule type" value="Genomic_DNA"/>
</dbReference>
<evidence type="ECO:0000313" key="2">
    <source>
        <dbReference type="EMBL" id="KKM04892.1"/>
    </source>
</evidence>
<evidence type="ECO:0000259" key="1">
    <source>
        <dbReference type="Pfam" id="PF01926"/>
    </source>
</evidence>
<dbReference type="InterPro" id="IPR027417">
    <property type="entry name" value="P-loop_NTPase"/>
</dbReference>
<dbReference type="Pfam" id="PF01926">
    <property type="entry name" value="MMR_HSR1"/>
    <property type="match status" value="2"/>
</dbReference>
<dbReference type="PRINTS" id="PR00326">
    <property type="entry name" value="GTP1OBG"/>
</dbReference>
<feature type="non-terminal residue" evidence="2">
    <location>
        <position position="222"/>
    </location>
</feature>
<sequence length="222" mass="24236">MSNSNNFIPTVAIVGKPNVGKSSLFNRLIRRRKAIVSGEPGVTRDINYELVSFNGLECRLADCAGFTKAGDEIQSLSQSLNTKLIDRASVIIFLCEISSLTAEDFDTAEITRKSGKPYIFVINKVDNDRLLEHLYDFFDLGLEDPIPVSTAHGNNVALLIDMLIEKLQSVVPADRTDTPLSAQSYRITSSGNTGSIDVAIVGKQNVGKSSLLNLLVNMDRSI</sequence>
<name>A0A0F9HNR8_9ZZZZ</name>
<dbReference type="GO" id="GO:0005525">
    <property type="term" value="F:GTP binding"/>
    <property type="evidence" value="ECO:0007669"/>
    <property type="project" value="InterPro"/>
</dbReference>
<dbReference type="SUPFAM" id="SSF52540">
    <property type="entry name" value="P-loop containing nucleoside triphosphate hydrolases"/>
    <property type="match status" value="2"/>
</dbReference>
<dbReference type="Gene3D" id="3.40.50.300">
    <property type="entry name" value="P-loop containing nucleotide triphosphate hydrolases"/>
    <property type="match status" value="2"/>
</dbReference>
<feature type="domain" description="G" evidence="1">
    <location>
        <begin position="197"/>
        <end position="218"/>
    </location>
</feature>
<reference evidence="2" key="1">
    <citation type="journal article" date="2015" name="Nature">
        <title>Complex archaea that bridge the gap between prokaryotes and eukaryotes.</title>
        <authorList>
            <person name="Spang A."/>
            <person name="Saw J.H."/>
            <person name="Jorgensen S.L."/>
            <person name="Zaremba-Niedzwiedzka K."/>
            <person name="Martijn J."/>
            <person name="Lind A.E."/>
            <person name="van Eijk R."/>
            <person name="Schleper C."/>
            <person name="Guy L."/>
            <person name="Ettema T.J."/>
        </authorList>
    </citation>
    <scope>NUCLEOTIDE SEQUENCE</scope>
</reference>
<dbReference type="AlphaFoldDB" id="A0A0F9HNR8"/>
<comment type="caution">
    <text evidence="2">The sequence shown here is derived from an EMBL/GenBank/DDBJ whole genome shotgun (WGS) entry which is preliminary data.</text>
</comment>
<dbReference type="GO" id="GO:0043022">
    <property type="term" value="F:ribosome binding"/>
    <property type="evidence" value="ECO:0007669"/>
    <property type="project" value="TreeGrafter"/>
</dbReference>
<dbReference type="InterPro" id="IPR005225">
    <property type="entry name" value="Small_GTP-bd"/>
</dbReference>
<gene>
    <name evidence="2" type="ORF">LCGC14_1759670</name>
</gene>